<dbReference type="PROSITE" id="PS51257">
    <property type="entry name" value="PROKAR_LIPOPROTEIN"/>
    <property type="match status" value="1"/>
</dbReference>
<dbReference type="AlphaFoldDB" id="A0A2C8FEZ0"/>
<dbReference type="Proteomes" id="UP000219215">
    <property type="component" value="Chromosome DPRO"/>
</dbReference>
<organism evidence="2 3">
    <name type="scientific">Pseudodesulfovibrio profundus</name>
    <dbReference type="NCBI Taxonomy" id="57320"/>
    <lineage>
        <taxon>Bacteria</taxon>
        <taxon>Pseudomonadati</taxon>
        <taxon>Thermodesulfobacteriota</taxon>
        <taxon>Desulfovibrionia</taxon>
        <taxon>Desulfovibrionales</taxon>
        <taxon>Desulfovibrionaceae</taxon>
    </lineage>
</organism>
<dbReference type="EMBL" id="LT907975">
    <property type="protein sequence ID" value="SOB60468.1"/>
    <property type="molecule type" value="Genomic_DNA"/>
</dbReference>
<evidence type="ECO:0000313" key="3">
    <source>
        <dbReference type="Proteomes" id="UP000219215"/>
    </source>
</evidence>
<evidence type="ECO:0008006" key="4">
    <source>
        <dbReference type="Google" id="ProtNLM"/>
    </source>
</evidence>
<feature type="signal peptide" evidence="1">
    <location>
        <begin position="1"/>
        <end position="30"/>
    </location>
</feature>
<sequence>MVLKHSKRMHNRAPTRLVAVCLLLTLMACTDGGSSSESPSVELDVPRGYQSTVRIEIGGQVASFGPFVGYYFRPESTDDLSRLDFVCFNERGFYSSDMPVNAQLFKGQAVLARLPGTRSDQPAPMGRITPVVFDKAPASWLATRPEPQDSYLHFHSLHDGRGARMDGYWIAHEALASFTYDMGGRVGQDSVLYHEVEAGTDIRFAPLIEFDQGPDGK</sequence>
<keyword evidence="1" id="KW-0732">Signal</keyword>
<evidence type="ECO:0000313" key="2">
    <source>
        <dbReference type="EMBL" id="SOB60468.1"/>
    </source>
</evidence>
<accession>A0A2C8FEZ0</accession>
<evidence type="ECO:0000256" key="1">
    <source>
        <dbReference type="SAM" id="SignalP"/>
    </source>
</evidence>
<gene>
    <name evidence="2" type="ORF">DPRO_3552</name>
</gene>
<keyword evidence="3" id="KW-1185">Reference proteome</keyword>
<reference evidence="3" key="1">
    <citation type="submission" date="2017-09" db="EMBL/GenBank/DDBJ databases">
        <authorList>
            <person name="Regsiter A."/>
            <person name="William W."/>
        </authorList>
    </citation>
    <scope>NUCLEOTIDE SEQUENCE [LARGE SCALE GENOMIC DNA]</scope>
    <source>
        <strain evidence="3">500-1</strain>
    </source>
</reference>
<feature type="chain" id="PRO_5012022190" description="Lipoprotein" evidence="1">
    <location>
        <begin position="31"/>
        <end position="217"/>
    </location>
</feature>
<dbReference type="KEGG" id="pprf:DPRO_3552"/>
<protein>
    <recommendedName>
        <fullName evidence="4">Lipoprotein</fullName>
    </recommendedName>
</protein>
<proteinExistence type="predicted"/>
<name>A0A2C8FEZ0_9BACT</name>